<sequence>MGIKLFFWMSPIILFSYLGKVDSRRTLKLGFITPNSGPLSYGTTAAATTMAIEKAKKDGYLPDTDVRLIWRNGACSGKQALGVTVTLWREEDVDGYIGLPCSIAAINAGKVISFWNLPHFTHESPDPELAHKQTYTTLIRMLSPFNKLALALLKFIENMGWSRVAMVTTSPALTHCDFASRSIEKLFLDSNITLIDWLKRSSMPDRFTIFKWLDRIKERARIIIICTDEVHLRDFMLQAEEKKMTDGDYVFIEPTLLPYENYKNRWQQKDGNDERAFTAFQTLLQMALGFVNTEEAEKFREELPKKMAEPPWNYTKTLENKEKGSLFSLYLHDTLYLYCIAVDRVLKLGGDPRNGTFIFDQAKNITFKGISGDVVLDEIGDRIGDYWIWQLRKKRDEYDLWAKISVSKKDKSKVIEYEAIRHWGAKFGYEIPLDTPKCGFFNELCPKEGSGLNIATVIAIVASIVLIGAGSAVVYVFYRRKKFENEIDLMLWKIKYEDVHFPSKSLGSIRTLGQMSASAGSETNSINTLNNYNRTSSIKVGNYKGTLAKVTYLRSETIVLSRYDHIELKNMRELNHDNVNPFIGACIDAPNICYLTKYCSKGSLEDVISNENIKLDSMFKSSLTFDLINGLDYIHHSSLKSHGTLKSSNCLIDGRWILKISDYGLSWFKKVPENEFDIYKDQLWTAPEILRMIPMPIKGTQKGDIYSFAIILQELYYGCSPFRSNCDSIQVPKDLVGRVRNGETPPFRPICPHDPKIDVNIINLIKDCWSEEPASRPDTLLLKNRFNLLNKGKQHNIMDNMLRMMEKYATNLEGLVEQRTKELVEEKKKTDLLLYRMLPSTVADNLKMGVVVQPELFKEVSVYFSDIVSFTKMCSESTPLEVETIGDAYMCASGIPVPIGIKHASEIAVMALHILKGVREFTIKHKPQEQLKIRIGIHSGPVVAGVIGLTMPRYCLFGDTVNTASRMESTGEAQKIHLSHEAYLAIQSSSSSFEFSRRGETEIKGKGLVTTFWLDGNNEAHKIAGKRNEYL</sequence>
<evidence type="ECO:0000256" key="7">
    <source>
        <dbReference type="ARBA" id="ARBA00023134"/>
    </source>
</evidence>
<dbReference type="InterPro" id="IPR001828">
    <property type="entry name" value="ANF_lig-bd_rcpt"/>
</dbReference>
<dbReference type="OrthoDB" id="1890790at2759"/>
<keyword evidence="12 14" id="KW-0141">cGMP biosynthesis</keyword>
<dbReference type="EMBL" id="CAJFCJ010000004">
    <property type="protein sequence ID" value="CAD5113975.1"/>
    <property type="molecule type" value="Genomic_DNA"/>
</dbReference>
<dbReference type="PROSITE" id="PS50125">
    <property type="entry name" value="GUANYLATE_CYCLASE_2"/>
    <property type="match status" value="1"/>
</dbReference>
<dbReference type="PROSITE" id="PS50011">
    <property type="entry name" value="PROTEIN_KINASE_DOM"/>
    <property type="match status" value="1"/>
</dbReference>
<keyword evidence="3 15" id="KW-0812">Transmembrane</keyword>
<dbReference type="Pfam" id="PF01094">
    <property type="entry name" value="ANF_receptor"/>
    <property type="match status" value="1"/>
</dbReference>
<feature type="domain" description="Protein kinase" evidence="17">
    <location>
        <begin position="506"/>
        <end position="798"/>
    </location>
</feature>
<feature type="chain" id="PRO_5029598259" description="Guanylate cyclase" evidence="16">
    <location>
        <begin position="24"/>
        <end position="1031"/>
    </location>
</feature>
<evidence type="ECO:0000256" key="14">
    <source>
        <dbReference type="RuleBase" id="RU003431"/>
    </source>
</evidence>
<evidence type="ECO:0000256" key="12">
    <source>
        <dbReference type="ARBA" id="ARBA00023293"/>
    </source>
</evidence>
<evidence type="ECO:0000256" key="8">
    <source>
        <dbReference type="ARBA" id="ARBA00023136"/>
    </source>
</evidence>
<dbReference type="GO" id="GO:0035556">
    <property type="term" value="P:intracellular signal transduction"/>
    <property type="evidence" value="ECO:0007669"/>
    <property type="project" value="InterPro"/>
</dbReference>
<dbReference type="InterPro" id="IPR050401">
    <property type="entry name" value="Cyclic_nucleotide_synthase"/>
</dbReference>
<evidence type="ECO:0000256" key="4">
    <source>
        <dbReference type="ARBA" id="ARBA00022729"/>
    </source>
</evidence>
<feature type="transmembrane region" description="Helical" evidence="15">
    <location>
        <begin position="454"/>
        <end position="478"/>
    </location>
</feature>
<evidence type="ECO:0000256" key="3">
    <source>
        <dbReference type="ARBA" id="ARBA00022692"/>
    </source>
</evidence>
<dbReference type="PANTHER" id="PTHR11920">
    <property type="entry name" value="GUANYLYL CYCLASE"/>
    <property type="match status" value="1"/>
</dbReference>
<keyword evidence="20" id="KW-1185">Reference proteome</keyword>
<keyword evidence="11 13" id="KW-0456">Lyase</keyword>
<dbReference type="PROSITE" id="PS00452">
    <property type="entry name" value="GUANYLATE_CYCLASE_1"/>
    <property type="match status" value="1"/>
</dbReference>
<feature type="signal peptide" evidence="16">
    <location>
        <begin position="1"/>
        <end position="23"/>
    </location>
</feature>
<dbReference type="Gene3D" id="1.10.510.10">
    <property type="entry name" value="Transferase(Phosphotransferase) domain 1"/>
    <property type="match status" value="1"/>
</dbReference>
<evidence type="ECO:0000256" key="1">
    <source>
        <dbReference type="ARBA" id="ARBA00004479"/>
    </source>
</evidence>
<dbReference type="SMART" id="SM00044">
    <property type="entry name" value="CYCc"/>
    <property type="match status" value="1"/>
</dbReference>
<evidence type="ECO:0000313" key="20">
    <source>
        <dbReference type="Proteomes" id="UP000549394"/>
    </source>
</evidence>
<evidence type="ECO:0000256" key="13">
    <source>
        <dbReference type="RuleBase" id="RU000405"/>
    </source>
</evidence>
<keyword evidence="5" id="KW-0547">Nucleotide-binding</keyword>
<accession>A0A7I8VE67</accession>
<dbReference type="GO" id="GO:0007168">
    <property type="term" value="P:receptor guanylyl cyclase signaling pathway"/>
    <property type="evidence" value="ECO:0007669"/>
    <property type="project" value="TreeGrafter"/>
</dbReference>
<dbReference type="Pfam" id="PF07701">
    <property type="entry name" value="HNOBA"/>
    <property type="match status" value="1"/>
</dbReference>
<dbReference type="InterPro" id="IPR028082">
    <property type="entry name" value="Peripla_BP_I"/>
</dbReference>
<dbReference type="SUPFAM" id="SSF56112">
    <property type="entry name" value="Protein kinase-like (PK-like)"/>
    <property type="match status" value="1"/>
</dbReference>
<comment type="caution">
    <text evidence="19">The sequence shown here is derived from an EMBL/GenBank/DDBJ whole genome shotgun (WGS) entry which is preliminary data.</text>
</comment>
<dbReference type="GO" id="GO:0004016">
    <property type="term" value="F:adenylate cyclase activity"/>
    <property type="evidence" value="ECO:0007669"/>
    <property type="project" value="TreeGrafter"/>
</dbReference>
<evidence type="ECO:0000256" key="9">
    <source>
        <dbReference type="ARBA" id="ARBA00023170"/>
    </source>
</evidence>
<dbReference type="InterPro" id="IPR001054">
    <property type="entry name" value="A/G_cyclase"/>
</dbReference>
<reference evidence="19 20" key="1">
    <citation type="submission" date="2020-08" db="EMBL/GenBank/DDBJ databases">
        <authorList>
            <person name="Hejnol A."/>
        </authorList>
    </citation>
    <scope>NUCLEOTIDE SEQUENCE [LARGE SCALE GENOMIC DNA]</scope>
</reference>
<keyword evidence="9" id="KW-0675">Receptor</keyword>
<protein>
    <recommendedName>
        <fullName evidence="2 14">Guanylate cyclase</fullName>
        <ecNumber evidence="2 14">4.6.1.2</ecNumber>
    </recommendedName>
</protein>
<gene>
    <name evidence="19" type="ORF">DGYR_LOCUS2871</name>
</gene>
<dbReference type="SUPFAM" id="SSF55073">
    <property type="entry name" value="Nucleotide cyclase"/>
    <property type="match status" value="1"/>
</dbReference>
<dbReference type="EC" id="4.6.1.2" evidence="2 14"/>
<dbReference type="Gene3D" id="3.30.70.1230">
    <property type="entry name" value="Nucleotide cyclase"/>
    <property type="match status" value="1"/>
</dbReference>
<dbReference type="Proteomes" id="UP000549394">
    <property type="component" value="Unassembled WGS sequence"/>
</dbReference>
<evidence type="ECO:0000256" key="11">
    <source>
        <dbReference type="ARBA" id="ARBA00023239"/>
    </source>
</evidence>
<dbReference type="GO" id="GO:0005525">
    <property type="term" value="F:GTP binding"/>
    <property type="evidence" value="ECO:0007669"/>
    <property type="project" value="UniProtKB-KW"/>
</dbReference>
<dbReference type="InterPro" id="IPR011645">
    <property type="entry name" value="HNOB_dom_associated"/>
</dbReference>
<dbReference type="CDD" id="cd07302">
    <property type="entry name" value="CHD"/>
    <property type="match status" value="1"/>
</dbReference>
<comment type="subcellular location">
    <subcellularLocation>
        <location evidence="1">Membrane</location>
        <topology evidence="1">Single-pass type I membrane protein</topology>
    </subcellularLocation>
</comment>
<dbReference type="GO" id="GO:0005524">
    <property type="term" value="F:ATP binding"/>
    <property type="evidence" value="ECO:0007669"/>
    <property type="project" value="InterPro"/>
</dbReference>
<comment type="catalytic activity">
    <reaction evidence="14">
        <text>GTP = 3',5'-cyclic GMP + diphosphate</text>
        <dbReference type="Rhea" id="RHEA:13665"/>
        <dbReference type="ChEBI" id="CHEBI:33019"/>
        <dbReference type="ChEBI" id="CHEBI:37565"/>
        <dbReference type="ChEBI" id="CHEBI:57746"/>
        <dbReference type="EC" id="4.6.1.2"/>
    </reaction>
</comment>
<evidence type="ECO:0000259" key="17">
    <source>
        <dbReference type="PROSITE" id="PS50011"/>
    </source>
</evidence>
<evidence type="ECO:0000313" key="19">
    <source>
        <dbReference type="EMBL" id="CAD5113975.1"/>
    </source>
</evidence>
<proteinExistence type="inferred from homology"/>
<evidence type="ECO:0000256" key="2">
    <source>
        <dbReference type="ARBA" id="ARBA00012202"/>
    </source>
</evidence>
<dbReference type="InterPro" id="IPR001245">
    <property type="entry name" value="Ser-Thr/Tyr_kinase_cat_dom"/>
</dbReference>
<dbReference type="InterPro" id="IPR018297">
    <property type="entry name" value="A/G_cyclase_CS"/>
</dbReference>
<dbReference type="PRINTS" id="PR00255">
    <property type="entry name" value="NATPEPTIDER"/>
</dbReference>
<evidence type="ECO:0000256" key="6">
    <source>
        <dbReference type="ARBA" id="ARBA00022989"/>
    </source>
</evidence>
<dbReference type="GO" id="GO:0005886">
    <property type="term" value="C:plasma membrane"/>
    <property type="evidence" value="ECO:0007669"/>
    <property type="project" value="TreeGrafter"/>
</dbReference>
<feature type="domain" description="Guanylate cyclase" evidence="18">
    <location>
        <begin position="830"/>
        <end position="968"/>
    </location>
</feature>
<evidence type="ECO:0000256" key="15">
    <source>
        <dbReference type="SAM" id="Phobius"/>
    </source>
</evidence>
<keyword evidence="6 15" id="KW-1133">Transmembrane helix</keyword>
<evidence type="ECO:0000256" key="5">
    <source>
        <dbReference type="ARBA" id="ARBA00022741"/>
    </source>
</evidence>
<keyword evidence="10" id="KW-0325">Glycoprotein</keyword>
<dbReference type="GO" id="GO:0004672">
    <property type="term" value="F:protein kinase activity"/>
    <property type="evidence" value="ECO:0007669"/>
    <property type="project" value="InterPro"/>
</dbReference>
<dbReference type="Gene3D" id="3.40.50.2300">
    <property type="match status" value="2"/>
</dbReference>
<dbReference type="Gene3D" id="6.10.250.780">
    <property type="match status" value="1"/>
</dbReference>
<evidence type="ECO:0000259" key="18">
    <source>
        <dbReference type="PROSITE" id="PS50125"/>
    </source>
</evidence>
<keyword evidence="4 16" id="KW-0732">Signal</keyword>
<keyword evidence="8 15" id="KW-0472">Membrane</keyword>
<dbReference type="Pfam" id="PF00211">
    <property type="entry name" value="Guanylate_cyc"/>
    <property type="match status" value="1"/>
</dbReference>
<name>A0A7I8VE67_9ANNE</name>
<keyword evidence="7" id="KW-0342">GTP-binding</keyword>
<organism evidence="19 20">
    <name type="scientific">Dimorphilus gyrociliatus</name>
    <dbReference type="NCBI Taxonomy" id="2664684"/>
    <lineage>
        <taxon>Eukaryota</taxon>
        <taxon>Metazoa</taxon>
        <taxon>Spiralia</taxon>
        <taxon>Lophotrochozoa</taxon>
        <taxon>Annelida</taxon>
        <taxon>Polychaeta</taxon>
        <taxon>Polychaeta incertae sedis</taxon>
        <taxon>Dinophilidae</taxon>
        <taxon>Dimorphilus</taxon>
    </lineage>
</organism>
<dbReference type="CDD" id="cd06352">
    <property type="entry name" value="PBP1_NPR_GC-like"/>
    <property type="match status" value="1"/>
</dbReference>
<dbReference type="SUPFAM" id="SSF53822">
    <property type="entry name" value="Periplasmic binding protein-like I"/>
    <property type="match status" value="1"/>
</dbReference>
<dbReference type="GO" id="GO:0004383">
    <property type="term" value="F:guanylate cyclase activity"/>
    <property type="evidence" value="ECO:0007669"/>
    <property type="project" value="UniProtKB-EC"/>
</dbReference>
<evidence type="ECO:0000256" key="10">
    <source>
        <dbReference type="ARBA" id="ARBA00023180"/>
    </source>
</evidence>
<dbReference type="InterPro" id="IPR001170">
    <property type="entry name" value="ANPR/GUC"/>
</dbReference>
<dbReference type="InterPro" id="IPR029787">
    <property type="entry name" value="Nucleotide_cyclase"/>
</dbReference>
<dbReference type="PANTHER" id="PTHR11920:SF501">
    <property type="entry name" value="GUANYLATE CYCLASE 32E"/>
    <property type="match status" value="1"/>
</dbReference>
<comment type="similarity">
    <text evidence="13">Belongs to the adenylyl cyclase class-4/guanylyl cyclase family.</text>
</comment>
<dbReference type="InterPro" id="IPR011009">
    <property type="entry name" value="Kinase-like_dom_sf"/>
</dbReference>
<dbReference type="GO" id="GO:0001653">
    <property type="term" value="F:peptide receptor activity"/>
    <property type="evidence" value="ECO:0007669"/>
    <property type="project" value="TreeGrafter"/>
</dbReference>
<evidence type="ECO:0000256" key="16">
    <source>
        <dbReference type="SAM" id="SignalP"/>
    </source>
</evidence>
<dbReference type="AlphaFoldDB" id="A0A7I8VE67"/>
<dbReference type="Pfam" id="PF07714">
    <property type="entry name" value="PK_Tyr_Ser-Thr"/>
    <property type="match status" value="1"/>
</dbReference>
<dbReference type="InterPro" id="IPR000719">
    <property type="entry name" value="Prot_kinase_dom"/>
</dbReference>